<reference evidence="3" key="2">
    <citation type="submission" date="2025-08" db="UniProtKB">
        <authorList>
            <consortium name="RefSeq"/>
        </authorList>
    </citation>
    <scope>IDENTIFICATION</scope>
    <source>
        <tissue evidence="3">Blood</tissue>
    </source>
</reference>
<dbReference type="Proteomes" id="UP000286641">
    <property type="component" value="Unplaced"/>
</dbReference>
<name>A0A3Q7NLF7_CALUR</name>
<feature type="compositionally biased region" description="Low complexity" evidence="1">
    <location>
        <begin position="136"/>
        <end position="149"/>
    </location>
</feature>
<feature type="compositionally biased region" description="Low complexity" evidence="1">
    <location>
        <begin position="96"/>
        <end position="107"/>
    </location>
</feature>
<feature type="region of interest" description="Disordered" evidence="1">
    <location>
        <begin position="1"/>
        <end position="166"/>
    </location>
</feature>
<protein>
    <submittedName>
        <fullName evidence="3">Signal transducer CD24</fullName>
    </submittedName>
</protein>
<evidence type="ECO:0000313" key="3">
    <source>
        <dbReference type="RefSeq" id="XP_025719172.1"/>
    </source>
</evidence>
<evidence type="ECO:0000313" key="2">
    <source>
        <dbReference type="Proteomes" id="UP000286641"/>
    </source>
</evidence>
<gene>
    <name evidence="3" type="primary">CD24</name>
</gene>
<proteinExistence type="predicted"/>
<organism evidence="2 3">
    <name type="scientific">Callorhinus ursinus</name>
    <name type="common">Northern fur seal</name>
    <dbReference type="NCBI Taxonomy" id="34884"/>
    <lineage>
        <taxon>Eukaryota</taxon>
        <taxon>Metazoa</taxon>
        <taxon>Chordata</taxon>
        <taxon>Craniata</taxon>
        <taxon>Vertebrata</taxon>
        <taxon>Euteleostomi</taxon>
        <taxon>Mammalia</taxon>
        <taxon>Eutheria</taxon>
        <taxon>Laurasiatheria</taxon>
        <taxon>Carnivora</taxon>
        <taxon>Caniformia</taxon>
        <taxon>Pinnipedia</taxon>
        <taxon>Otariidae</taxon>
        <taxon>Callorhinus</taxon>
    </lineage>
</organism>
<accession>A0A3Q7NLF7</accession>
<reference key="1">
    <citation type="submission" date="2019-01" db="UniProtKB">
        <authorList>
            <consortium name="RefSeq"/>
        </authorList>
    </citation>
    <scope>IDENTIFICATION</scope>
</reference>
<feature type="compositionally biased region" description="Polar residues" evidence="1">
    <location>
        <begin position="157"/>
        <end position="166"/>
    </location>
</feature>
<evidence type="ECO:0000256" key="1">
    <source>
        <dbReference type="SAM" id="MobiDB-lite"/>
    </source>
</evidence>
<keyword evidence="2" id="KW-1185">Reference proteome</keyword>
<feature type="compositionally biased region" description="Basic residues" evidence="1">
    <location>
        <begin position="121"/>
        <end position="130"/>
    </location>
</feature>
<dbReference type="InParanoid" id="A0A3Q7NLF7"/>
<dbReference type="RefSeq" id="XP_025719172.1">
    <property type="nucleotide sequence ID" value="XM_025863387.1"/>
</dbReference>
<dbReference type="AlphaFoldDB" id="A0A3Q7NLF7"/>
<sequence length="166" mass="17625">MRPGAHTAWPTQGLKKQSEWLGGRGGHKAEHTPPSPGAAGEPGRPAWVPRTPPQSPFLWCGDLRNPKPREPPAPGAGTKGCSPRGSLRLFFRGSRRPAALPTLPAPARSHRFSTHPTSVRRAAHRRRRSGHGQSDGGQARTGAAASGAAPTHADLFKSNSCCNTFK</sequence>